<dbReference type="RefSeq" id="WP_073319916.1">
    <property type="nucleotide sequence ID" value="NZ_FQYP01000009.1"/>
</dbReference>
<evidence type="ECO:0000256" key="2">
    <source>
        <dbReference type="ARBA" id="ARBA00023015"/>
    </source>
</evidence>
<dbReference type="EMBL" id="FQYP01000009">
    <property type="protein sequence ID" value="SHJ47176.1"/>
    <property type="molecule type" value="Genomic_DNA"/>
</dbReference>
<dbReference type="InterPro" id="IPR007627">
    <property type="entry name" value="RNA_pol_sigma70_r2"/>
</dbReference>
<name>A0A1M6JKG1_9FLAO</name>
<dbReference type="GO" id="GO:0003677">
    <property type="term" value="F:DNA binding"/>
    <property type="evidence" value="ECO:0007669"/>
    <property type="project" value="UniProtKB-KW"/>
</dbReference>
<dbReference type="STRING" id="570521.SAMN04488508_109114"/>
<evidence type="ECO:0000256" key="5">
    <source>
        <dbReference type="ARBA" id="ARBA00023163"/>
    </source>
</evidence>
<dbReference type="Gene3D" id="1.10.1740.10">
    <property type="match status" value="1"/>
</dbReference>
<evidence type="ECO:0000256" key="3">
    <source>
        <dbReference type="ARBA" id="ARBA00023082"/>
    </source>
</evidence>
<dbReference type="InterPro" id="IPR013324">
    <property type="entry name" value="RNA_pol_sigma_r3/r4-like"/>
</dbReference>
<proteinExistence type="inferred from homology"/>
<dbReference type="Pfam" id="PF04542">
    <property type="entry name" value="Sigma70_r2"/>
    <property type="match status" value="1"/>
</dbReference>
<keyword evidence="2" id="KW-0805">Transcription regulation</keyword>
<keyword evidence="8" id="KW-1185">Reference proteome</keyword>
<dbReference type="AlphaFoldDB" id="A0A1M6JKG1"/>
<organism evidence="7 8">
    <name type="scientific">Aquimarina spongiae</name>
    <dbReference type="NCBI Taxonomy" id="570521"/>
    <lineage>
        <taxon>Bacteria</taxon>
        <taxon>Pseudomonadati</taxon>
        <taxon>Bacteroidota</taxon>
        <taxon>Flavobacteriia</taxon>
        <taxon>Flavobacteriales</taxon>
        <taxon>Flavobacteriaceae</taxon>
        <taxon>Aquimarina</taxon>
    </lineage>
</organism>
<dbReference type="PANTHER" id="PTHR43133:SF8">
    <property type="entry name" value="RNA POLYMERASE SIGMA FACTOR HI_1459-RELATED"/>
    <property type="match status" value="1"/>
</dbReference>
<dbReference type="InterPro" id="IPR014284">
    <property type="entry name" value="RNA_pol_sigma-70_dom"/>
</dbReference>
<dbReference type="NCBIfam" id="TIGR02937">
    <property type="entry name" value="sigma70-ECF"/>
    <property type="match status" value="1"/>
</dbReference>
<dbReference type="SUPFAM" id="SSF88946">
    <property type="entry name" value="Sigma2 domain of RNA polymerase sigma factors"/>
    <property type="match status" value="1"/>
</dbReference>
<comment type="similarity">
    <text evidence="1">Belongs to the sigma-70 factor family. ECF subfamily.</text>
</comment>
<dbReference type="OrthoDB" id="1163416at2"/>
<evidence type="ECO:0000256" key="1">
    <source>
        <dbReference type="ARBA" id="ARBA00010641"/>
    </source>
</evidence>
<keyword evidence="3" id="KW-0731">Sigma factor</keyword>
<dbReference type="SUPFAM" id="SSF88659">
    <property type="entry name" value="Sigma3 and sigma4 domains of RNA polymerase sigma factors"/>
    <property type="match status" value="1"/>
</dbReference>
<accession>A0A1M6JKG1</accession>
<dbReference type="InterPro" id="IPR039425">
    <property type="entry name" value="RNA_pol_sigma-70-like"/>
</dbReference>
<evidence type="ECO:0000313" key="8">
    <source>
        <dbReference type="Proteomes" id="UP000184432"/>
    </source>
</evidence>
<dbReference type="PANTHER" id="PTHR43133">
    <property type="entry name" value="RNA POLYMERASE ECF-TYPE SIGMA FACTO"/>
    <property type="match status" value="1"/>
</dbReference>
<keyword evidence="4" id="KW-0238">DNA-binding</keyword>
<dbReference type="GO" id="GO:0016987">
    <property type="term" value="F:sigma factor activity"/>
    <property type="evidence" value="ECO:0007669"/>
    <property type="project" value="UniProtKB-KW"/>
</dbReference>
<feature type="domain" description="RNA polymerase sigma-70 region 2" evidence="6">
    <location>
        <begin position="23"/>
        <end position="92"/>
    </location>
</feature>
<dbReference type="GO" id="GO:0006352">
    <property type="term" value="P:DNA-templated transcription initiation"/>
    <property type="evidence" value="ECO:0007669"/>
    <property type="project" value="InterPro"/>
</dbReference>
<evidence type="ECO:0000256" key="4">
    <source>
        <dbReference type="ARBA" id="ARBA00023125"/>
    </source>
</evidence>
<dbReference type="InterPro" id="IPR013325">
    <property type="entry name" value="RNA_pol_sigma_r2"/>
</dbReference>
<evidence type="ECO:0000313" key="7">
    <source>
        <dbReference type="EMBL" id="SHJ47176.1"/>
    </source>
</evidence>
<gene>
    <name evidence="7" type="ORF">SAMN04488508_109114</name>
</gene>
<dbReference type="Gene3D" id="1.10.10.10">
    <property type="entry name" value="Winged helix-like DNA-binding domain superfamily/Winged helix DNA-binding domain"/>
    <property type="match status" value="1"/>
</dbReference>
<dbReference type="InterPro" id="IPR036388">
    <property type="entry name" value="WH-like_DNA-bd_sf"/>
</dbReference>
<sequence>MEKQNQKISKGIVNGDTKTIKAFYRHNYQGVRKMILQHSGREEDVDDIFQEALVFLFQKLQQEHFVLESSIHAYFYGVCKNMWRNQLRKKRRFATAYPLERKLADTSDIMETFEQQERQRLYQKYVLKLNTSQKKVLNYFFEGKSMQEIANLMGYTEAYARKKKFKTKEQLMAMIERDPLYREITNRDSKRYFQKVKPLRKLIA</sequence>
<protein>
    <submittedName>
        <fullName evidence="7">RNA polymerase sigma factor, sigma-70 family</fullName>
    </submittedName>
</protein>
<keyword evidence="5" id="KW-0804">Transcription</keyword>
<dbReference type="Proteomes" id="UP000184432">
    <property type="component" value="Unassembled WGS sequence"/>
</dbReference>
<evidence type="ECO:0000259" key="6">
    <source>
        <dbReference type="Pfam" id="PF04542"/>
    </source>
</evidence>
<reference evidence="8" key="1">
    <citation type="submission" date="2016-11" db="EMBL/GenBank/DDBJ databases">
        <authorList>
            <person name="Varghese N."/>
            <person name="Submissions S."/>
        </authorList>
    </citation>
    <scope>NUCLEOTIDE SEQUENCE [LARGE SCALE GENOMIC DNA]</scope>
    <source>
        <strain evidence="8">DSM 22623</strain>
    </source>
</reference>